<dbReference type="SUPFAM" id="SSF160582">
    <property type="entry name" value="MbtH-like"/>
    <property type="match status" value="1"/>
</dbReference>
<dbReference type="RefSeq" id="WP_345608389.1">
    <property type="nucleotide sequence ID" value="NZ_BAABJV010000001.1"/>
</dbReference>
<evidence type="ECO:0000313" key="3">
    <source>
        <dbReference type="EMBL" id="GAA4760749.1"/>
    </source>
</evidence>
<dbReference type="InterPro" id="IPR038020">
    <property type="entry name" value="MbtH-like_sf"/>
</dbReference>
<comment type="caution">
    <text evidence="3">The sequence shown here is derived from an EMBL/GenBank/DDBJ whole genome shotgun (WGS) entry which is preliminary data.</text>
</comment>
<evidence type="ECO:0000313" key="4">
    <source>
        <dbReference type="Proteomes" id="UP001501147"/>
    </source>
</evidence>
<evidence type="ECO:0000256" key="1">
    <source>
        <dbReference type="SAM" id="MobiDB-lite"/>
    </source>
</evidence>
<protein>
    <recommendedName>
        <fullName evidence="2">MbtH-like domain-containing protein</fullName>
    </recommendedName>
</protein>
<dbReference type="PANTHER" id="PTHR38444">
    <property type="entry name" value="ENTEROBACTIN BIOSYNTHESIS PROTEIN YBDZ"/>
    <property type="match status" value="1"/>
</dbReference>
<dbReference type="InterPro" id="IPR005153">
    <property type="entry name" value="MbtH-like_dom"/>
</dbReference>
<sequence length="76" mass="8320">MHETAAEATAEGAVPENGSQYSVVRNHEGQYSVWRVGEPVPGGWQEVGEAVSREQALARIEEAWLDLCPLSLRSAR</sequence>
<dbReference type="InterPro" id="IPR037407">
    <property type="entry name" value="MLP_fam"/>
</dbReference>
<organism evidence="3 4">
    <name type="scientific">Streptomyces sanyensis</name>
    <dbReference type="NCBI Taxonomy" id="568869"/>
    <lineage>
        <taxon>Bacteria</taxon>
        <taxon>Bacillati</taxon>
        <taxon>Actinomycetota</taxon>
        <taxon>Actinomycetes</taxon>
        <taxon>Kitasatosporales</taxon>
        <taxon>Streptomycetaceae</taxon>
        <taxon>Streptomyces</taxon>
    </lineage>
</organism>
<keyword evidence="4" id="KW-1185">Reference proteome</keyword>
<dbReference type="SMART" id="SM00923">
    <property type="entry name" value="MbtH"/>
    <property type="match status" value="1"/>
</dbReference>
<proteinExistence type="predicted"/>
<name>A0ABP8ZML2_9ACTN</name>
<reference evidence="4" key="1">
    <citation type="journal article" date="2019" name="Int. J. Syst. Evol. Microbiol.">
        <title>The Global Catalogue of Microorganisms (GCM) 10K type strain sequencing project: providing services to taxonomists for standard genome sequencing and annotation.</title>
        <authorList>
            <consortium name="The Broad Institute Genomics Platform"/>
            <consortium name="The Broad Institute Genome Sequencing Center for Infectious Disease"/>
            <person name="Wu L."/>
            <person name="Ma J."/>
        </authorList>
    </citation>
    <scope>NUCLEOTIDE SEQUENCE [LARGE SCALE GENOMIC DNA]</scope>
    <source>
        <strain evidence="4">JCM 18324</strain>
    </source>
</reference>
<feature type="domain" description="MbtH-like" evidence="2">
    <location>
        <begin position="14"/>
        <end position="62"/>
    </location>
</feature>
<dbReference type="Gene3D" id="3.90.820.10">
    <property type="entry name" value="Structural Genomics, Unknown Function 30-nov-00 1gh9 Mol_id"/>
    <property type="match status" value="1"/>
</dbReference>
<feature type="compositionally biased region" description="Low complexity" evidence="1">
    <location>
        <begin position="1"/>
        <end position="13"/>
    </location>
</feature>
<accession>A0ABP8ZML2</accession>
<feature type="region of interest" description="Disordered" evidence="1">
    <location>
        <begin position="1"/>
        <end position="20"/>
    </location>
</feature>
<dbReference type="EMBL" id="BAABJV010000001">
    <property type="protein sequence ID" value="GAA4760749.1"/>
    <property type="molecule type" value="Genomic_DNA"/>
</dbReference>
<dbReference type="PANTHER" id="PTHR38444:SF1">
    <property type="entry name" value="ENTEROBACTIN BIOSYNTHESIS PROTEIN YBDZ"/>
    <property type="match status" value="1"/>
</dbReference>
<gene>
    <name evidence="3" type="ORF">GCM10023329_02410</name>
</gene>
<dbReference type="Pfam" id="PF03621">
    <property type="entry name" value="MbtH"/>
    <property type="match status" value="1"/>
</dbReference>
<dbReference type="Proteomes" id="UP001501147">
    <property type="component" value="Unassembled WGS sequence"/>
</dbReference>
<evidence type="ECO:0000259" key="2">
    <source>
        <dbReference type="SMART" id="SM00923"/>
    </source>
</evidence>